<keyword evidence="3 10" id="KW-0645">Protease</keyword>
<dbReference type="EMBL" id="JARPUR010000005">
    <property type="protein sequence ID" value="KAK4875505.1"/>
    <property type="molecule type" value="Genomic_DNA"/>
</dbReference>
<sequence>MNVCSILLFILCQSVSGEITNVICSHEALPNIEDCGLNPLSDRIFGGTVTSLDEFPWVVALEFKNRYSGSTSIKCGGSLITKRHILTAGHCVYTPHYNLTHVWLGDWKLSTNPDCITFLGFQLCNHKVQKIKVIDAIHHPSYNDDSLHDDIGLLLLERDATITNFVKPICLPAPNTENSTLPSTLIAVGWGLTENGTSSDIKLKVNLPVQPNSKCESALEDKLTIKQLCVGGQNGKDTCGGDSGGPLMNYYFDKTTGDIRWYLVGIVSFGYECGLDGYPAVYTKVSSYMDWILRHVTASKS</sequence>
<keyword evidence="4 11" id="KW-0732">Signal</keyword>
<name>A0AAN7SPA3_9COLE</name>
<evidence type="ECO:0000256" key="8">
    <source>
        <dbReference type="ARBA" id="ARBA00023157"/>
    </source>
</evidence>
<dbReference type="PRINTS" id="PR00722">
    <property type="entry name" value="CHYMOTRYPSIN"/>
</dbReference>
<dbReference type="GO" id="GO:0006508">
    <property type="term" value="P:proteolysis"/>
    <property type="evidence" value="ECO:0007669"/>
    <property type="project" value="UniProtKB-KW"/>
</dbReference>
<proteinExistence type="inferred from homology"/>
<dbReference type="InterPro" id="IPR033116">
    <property type="entry name" value="TRYPSIN_SER"/>
</dbReference>
<comment type="similarity">
    <text evidence="9">Belongs to the peptidase S1 family. CLIP subfamily.</text>
</comment>
<dbReference type="PROSITE" id="PS00135">
    <property type="entry name" value="TRYPSIN_SER"/>
    <property type="match status" value="1"/>
</dbReference>
<keyword evidence="2" id="KW-0964">Secreted</keyword>
<comment type="subcellular location">
    <subcellularLocation>
        <location evidence="1">Secreted</location>
    </subcellularLocation>
</comment>
<dbReference type="InterPro" id="IPR001314">
    <property type="entry name" value="Peptidase_S1A"/>
</dbReference>
<dbReference type="InterPro" id="IPR009003">
    <property type="entry name" value="Peptidase_S1_PA"/>
</dbReference>
<evidence type="ECO:0000256" key="6">
    <source>
        <dbReference type="ARBA" id="ARBA00022825"/>
    </source>
</evidence>
<dbReference type="GO" id="GO:0004252">
    <property type="term" value="F:serine-type endopeptidase activity"/>
    <property type="evidence" value="ECO:0007669"/>
    <property type="project" value="InterPro"/>
</dbReference>
<evidence type="ECO:0000256" key="7">
    <source>
        <dbReference type="ARBA" id="ARBA00023145"/>
    </source>
</evidence>
<dbReference type="SUPFAM" id="SSF50494">
    <property type="entry name" value="Trypsin-like serine proteases"/>
    <property type="match status" value="1"/>
</dbReference>
<dbReference type="InterPro" id="IPR043504">
    <property type="entry name" value="Peptidase_S1_PA_chymotrypsin"/>
</dbReference>
<evidence type="ECO:0000256" key="9">
    <source>
        <dbReference type="ARBA" id="ARBA00024195"/>
    </source>
</evidence>
<organism evidence="13 14">
    <name type="scientific">Aquatica leii</name>
    <dbReference type="NCBI Taxonomy" id="1421715"/>
    <lineage>
        <taxon>Eukaryota</taxon>
        <taxon>Metazoa</taxon>
        <taxon>Ecdysozoa</taxon>
        <taxon>Arthropoda</taxon>
        <taxon>Hexapoda</taxon>
        <taxon>Insecta</taxon>
        <taxon>Pterygota</taxon>
        <taxon>Neoptera</taxon>
        <taxon>Endopterygota</taxon>
        <taxon>Coleoptera</taxon>
        <taxon>Polyphaga</taxon>
        <taxon>Elateriformia</taxon>
        <taxon>Elateroidea</taxon>
        <taxon>Lampyridae</taxon>
        <taxon>Luciolinae</taxon>
        <taxon>Aquatica</taxon>
    </lineage>
</organism>
<dbReference type="Gene3D" id="2.40.10.10">
    <property type="entry name" value="Trypsin-like serine proteases"/>
    <property type="match status" value="2"/>
</dbReference>
<keyword evidence="5 10" id="KW-0378">Hydrolase</keyword>
<feature type="signal peptide" evidence="11">
    <location>
        <begin position="1"/>
        <end position="17"/>
    </location>
</feature>
<dbReference type="InterPro" id="IPR001254">
    <property type="entry name" value="Trypsin_dom"/>
</dbReference>
<dbReference type="PANTHER" id="PTHR24256">
    <property type="entry name" value="TRYPTASE-RELATED"/>
    <property type="match status" value="1"/>
</dbReference>
<dbReference type="FunFam" id="2.40.10.10:FF:000146">
    <property type="entry name" value="Serine protease 53"/>
    <property type="match status" value="1"/>
</dbReference>
<evidence type="ECO:0000313" key="13">
    <source>
        <dbReference type="EMBL" id="KAK4875505.1"/>
    </source>
</evidence>
<evidence type="ECO:0000256" key="1">
    <source>
        <dbReference type="ARBA" id="ARBA00004613"/>
    </source>
</evidence>
<dbReference type="PROSITE" id="PS50240">
    <property type="entry name" value="TRYPSIN_DOM"/>
    <property type="match status" value="1"/>
</dbReference>
<keyword evidence="8" id="KW-1015">Disulfide bond</keyword>
<comment type="caution">
    <text evidence="13">The sequence shown here is derived from an EMBL/GenBank/DDBJ whole genome shotgun (WGS) entry which is preliminary data.</text>
</comment>
<protein>
    <recommendedName>
        <fullName evidence="12">Peptidase S1 domain-containing protein</fullName>
    </recommendedName>
</protein>
<keyword evidence="7" id="KW-0865">Zymogen</keyword>
<keyword evidence="6 10" id="KW-0720">Serine protease</keyword>
<evidence type="ECO:0000256" key="11">
    <source>
        <dbReference type="SAM" id="SignalP"/>
    </source>
</evidence>
<feature type="domain" description="Peptidase S1" evidence="12">
    <location>
        <begin position="44"/>
        <end position="297"/>
    </location>
</feature>
<evidence type="ECO:0000256" key="3">
    <source>
        <dbReference type="ARBA" id="ARBA00022670"/>
    </source>
</evidence>
<evidence type="ECO:0000313" key="14">
    <source>
        <dbReference type="Proteomes" id="UP001353858"/>
    </source>
</evidence>
<evidence type="ECO:0000256" key="4">
    <source>
        <dbReference type="ARBA" id="ARBA00022729"/>
    </source>
</evidence>
<dbReference type="SMART" id="SM00020">
    <property type="entry name" value="Tryp_SPc"/>
    <property type="match status" value="1"/>
</dbReference>
<evidence type="ECO:0000256" key="5">
    <source>
        <dbReference type="ARBA" id="ARBA00022801"/>
    </source>
</evidence>
<evidence type="ECO:0000259" key="12">
    <source>
        <dbReference type="PROSITE" id="PS50240"/>
    </source>
</evidence>
<dbReference type="Pfam" id="PF00089">
    <property type="entry name" value="Trypsin"/>
    <property type="match status" value="1"/>
</dbReference>
<keyword evidence="14" id="KW-1185">Reference proteome</keyword>
<gene>
    <name evidence="13" type="ORF">RN001_011927</name>
</gene>
<feature type="chain" id="PRO_5042879436" description="Peptidase S1 domain-containing protein" evidence="11">
    <location>
        <begin position="18"/>
        <end position="301"/>
    </location>
</feature>
<dbReference type="CDD" id="cd00190">
    <property type="entry name" value="Tryp_SPc"/>
    <property type="match status" value="1"/>
</dbReference>
<dbReference type="GO" id="GO:0005576">
    <property type="term" value="C:extracellular region"/>
    <property type="evidence" value="ECO:0007669"/>
    <property type="project" value="UniProtKB-SubCell"/>
</dbReference>
<evidence type="ECO:0000256" key="2">
    <source>
        <dbReference type="ARBA" id="ARBA00022525"/>
    </source>
</evidence>
<dbReference type="InterPro" id="IPR018114">
    <property type="entry name" value="TRYPSIN_HIS"/>
</dbReference>
<evidence type="ECO:0000256" key="10">
    <source>
        <dbReference type="RuleBase" id="RU363034"/>
    </source>
</evidence>
<reference evidence="14" key="1">
    <citation type="submission" date="2023-01" db="EMBL/GenBank/DDBJ databases">
        <title>Key to firefly adult light organ development and bioluminescence: homeobox transcription factors regulate luciferase expression and transportation to peroxisome.</title>
        <authorList>
            <person name="Fu X."/>
        </authorList>
    </citation>
    <scope>NUCLEOTIDE SEQUENCE [LARGE SCALE GENOMIC DNA]</scope>
</reference>
<dbReference type="InterPro" id="IPR051487">
    <property type="entry name" value="Ser/Thr_Proteases_Immune/Dev"/>
</dbReference>
<dbReference type="PROSITE" id="PS00134">
    <property type="entry name" value="TRYPSIN_HIS"/>
    <property type="match status" value="1"/>
</dbReference>
<dbReference type="Proteomes" id="UP001353858">
    <property type="component" value="Unassembled WGS sequence"/>
</dbReference>
<dbReference type="AlphaFoldDB" id="A0AAN7SPA3"/>
<accession>A0AAN7SPA3</accession>